<dbReference type="EC" id="2.1.1.77" evidence="9"/>
<accession>A0A7G9YS27</accession>
<evidence type="ECO:0000256" key="1">
    <source>
        <dbReference type="ARBA" id="ARBA00004496"/>
    </source>
</evidence>
<dbReference type="PANTHER" id="PTHR11579">
    <property type="entry name" value="PROTEIN-L-ISOASPARTATE O-METHYLTRANSFERASE"/>
    <property type="match status" value="1"/>
</dbReference>
<dbReference type="NCBIfam" id="TIGR00080">
    <property type="entry name" value="pimt"/>
    <property type="match status" value="1"/>
</dbReference>
<dbReference type="AlphaFoldDB" id="A0A7G9YS27"/>
<keyword evidence="3 9" id="KW-0963">Cytoplasm</keyword>
<dbReference type="GO" id="GO:0030091">
    <property type="term" value="P:protein repair"/>
    <property type="evidence" value="ECO:0007669"/>
    <property type="project" value="UniProtKB-UniRule"/>
</dbReference>
<dbReference type="Gene3D" id="3.40.50.150">
    <property type="entry name" value="Vaccinia Virus protein VP39"/>
    <property type="match status" value="1"/>
</dbReference>
<dbReference type="GO" id="GO:0004719">
    <property type="term" value="F:protein-L-isoaspartate (D-aspartate) O-methyltransferase activity"/>
    <property type="evidence" value="ECO:0007669"/>
    <property type="project" value="UniProtKB-UniRule"/>
</dbReference>
<evidence type="ECO:0000256" key="3">
    <source>
        <dbReference type="ARBA" id="ARBA00022490"/>
    </source>
</evidence>
<evidence type="ECO:0000256" key="9">
    <source>
        <dbReference type="HAMAP-Rule" id="MF_00090"/>
    </source>
</evidence>
<comment type="similarity">
    <text evidence="2 9">Belongs to the methyltransferase superfamily. L-isoaspartyl/D-aspartyl protein methyltransferase family.</text>
</comment>
<dbReference type="HAMAP" id="MF_00090">
    <property type="entry name" value="PIMT"/>
    <property type="match status" value="1"/>
</dbReference>
<dbReference type="PROSITE" id="PS01279">
    <property type="entry name" value="PCMT"/>
    <property type="match status" value="1"/>
</dbReference>
<evidence type="ECO:0000256" key="7">
    <source>
        <dbReference type="ARBA" id="ARBA00025330"/>
    </source>
</evidence>
<evidence type="ECO:0000256" key="2">
    <source>
        <dbReference type="ARBA" id="ARBA00005369"/>
    </source>
</evidence>
<evidence type="ECO:0000256" key="4">
    <source>
        <dbReference type="ARBA" id="ARBA00022603"/>
    </source>
</evidence>
<evidence type="ECO:0000256" key="8">
    <source>
        <dbReference type="ARBA" id="ARBA00029295"/>
    </source>
</evidence>
<dbReference type="InterPro" id="IPR029063">
    <property type="entry name" value="SAM-dependent_MTases_sf"/>
</dbReference>
<keyword evidence="4 9" id="KW-0489">Methyltransferase</keyword>
<dbReference type="FunFam" id="3.40.50.150:FF:000010">
    <property type="entry name" value="Protein-L-isoaspartate O-methyltransferase"/>
    <property type="match status" value="1"/>
</dbReference>
<dbReference type="InterPro" id="IPR000682">
    <property type="entry name" value="PCMT"/>
</dbReference>
<dbReference type="NCBIfam" id="NF001453">
    <property type="entry name" value="PRK00312.1"/>
    <property type="match status" value="1"/>
</dbReference>
<comment type="subcellular location">
    <subcellularLocation>
        <location evidence="1 9">Cytoplasm</location>
    </subcellularLocation>
</comment>
<reference evidence="10" key="1">
    <citation type="submission" date="2020-06" db="EMBL/GenBank/DDBJ databases">
        <title>Unique genomic features of the anaerobic methanotrophic archaea.</title>
        <authorList>
            <person name="Chadwick G.L."/>
            <person name="Skennerton C.T."/>
            <person name="Laso-Perez R."/>
            <person name="Leu A.O."/>
            <person name="Speth D.R."/>
            <person name="Yu H."/>
            <person name="Morgan-Lang C."/>
            <person name="Hatzenpichler R."/>
            <person name="Goudeau D."/>
            <person name="Malmstrom R."/>
            <person name="Brazelton W.J."/>
            <person name="Woyke T."/>
            <person name="Hallam S.J."/>
            <person name="Tyson G.W."/>
            <person name="Wegener G."/>
            <person name="Boetius A."/>
            <person name="Orphan V."/>
        </authorList>
    </citation>
    <scope>NUCLEOTIDE SEQUENCE</scope>
</reference>
<dbReference type="EMBL" id="MT631452">
    <property type="protein sequence ID" value="QNO50811.1"/>
    <property type="molecule type" value="Genomic_DNA"/>
</dbReference>
<evidence type="ECO:0000313" key="10">
    <source>
        <dbReference type="EMBL" id="QNO50811.1"/>
    </source>
</evidence>
<sequence>MTSADKEERVREDERRRMVKGLQLSRVHRLGEDVSEAMMRVKRHLFVPPSVMEQAYGDYPLPIGEGQTISAPHMVAMMCGYLELKKGEKVLEIGAGSGYHAAVIAELIGETGHVYSVERVQWLVDFSRENLKRAGYKHVTVMQGDGTLGLPEHAPYDKISVTCAAPAVPPPLLEQLKVGGKMVIPIGRYLQELYLVKKKEKGIEQEKKCDVAFVPLVGRYGFR</sequence>
<evidence type="ECO:0000256" key="5">
    <source>
        <dbReference type="ARBA" id="ARBA00022679"/>
    </source>
</evidence>
<dbReference type="Pfam" id="PF01135">
    <property type="entry name" value="PCMT"/>
    <property type="match status" value="1"/>
</dbReference>
<dbReference type="GO" id="GO:0005737">
    <property type="term" value="C:cytoplasm"/>
    <property type="evidence" value="ECO:0007669"/>
    <property type="project" value="UniProtKB-SubCell"/>
</dbReference>
<dbReference type="PANTHER" id="PTHR11579:SF0">
    <property type="entry name" value="PROTEIN-L-ISOASPARTATE(D-ASPARTATE) O-METHYLTRANSFERASE"/>
    <property type="match status" value="1"/>
</dbReference>
<dbReference type="GO" id="GO:0032259">
    <property type="term" value="P:methylation"/>
    <property type="evidence" value="ECO:0007669"/>
    <property type="project" value="UniProtKB-KW"/>
</dbReference>
<feature type="active site" evidence="9">
    <location>
        <position position="70"/>
    </location>
</feature>
<dbReference type="NCBIfam" id="NF010549">
    <property type="entry name" value="PRK13942.1"/>
    <property type="match status" value="1"/>
</dbReference>
<name>A0A7G9YS27_9EURY</name>
<comment type="catalytic activity">
    <reaction evidence="8 9">
        <text>[protein]-L-isoaspartate + S-adenosyl-L-methionine = [protein]-L-isoaspartate alpha-methyl ester + S-adenosyl-L-homocysteine</text>
        <dbReference type="Rhea" id="RHEA:12705"/>
        <dbReference type="Rhea" id="RHEA-COMP:12143"/>
        <dbReference type="Rhea" id="RHEA-COMP:12144"/>
        <dbReference type="ChEBI" id="CHEBI:57856"/>
        <dbReference type="ChEBI" id="CHEBI:59789"/>
        <dbReference type="ChEBI" id="CHEBI:90596"/>
        <dbReference type="ChEBI" id="CHEBI:90598"/>
        <dbReference type="EC" id="2.1.1.77"/>
    </reaction>
</comment>
<dbReference type="CDD" id="cd02440">
    <property type="entry name" value="AdoMet_MTases"/>
    <property type="match status" value="1"/>
</dbReference>
<organism evidence="10">
    <name type="scientific">Candidatus Methanophagaceae archaeon ANME-1 ERB6</name>
    <dbReference type="NCBI Taxonomy" id="2759912"/>
    <lineage>
        <taxon>Archaea</taxon>
        <taxon>Methanobacteriati</taxon>
        <taxon>Methanobacteriota</taxon>
        <taxon>Stenosarchaea group</taxon>
        <taxon>Methanomicrobia</taxon>
        <taxon>Candidatus Methanophagales</taxon>
        <taxon>Candidatus Methanophagaceae</taxon>
    </lineage>
</organism>
<gene>
    <name evidence="9 10" type="primary">pcm</name>
    <name evidence="10" type="ORF">GLJDJJHM_00015</name>
</gene>
<keyword evidence="6 9" id="KW-0949">S-adenosyl-L-methionine</keyword>
<dbReference type="SUPFAM" id="SSF53335">
    <property type="entry name" value="S-adenosyl-L-methionine-dependent methyltransferases"/>
    <property type="match status" value="1"/>
</dbReference>
<comment type="function">
    <text evidence="7 9">Catalyzes the methyl esterification of L-isoaspartyl residues in peptides and proteins that result from spontaneous decomposition of normal L-aspartyl and L-asparaginyl residues. It plays a role in the repair and/or degradation of damaged proteins.</text>
</comment>
<evidence type="ECO:0000256" key="6">
    <source>
        <dbReference type="ARBA" id="ARBA00022691"/>
    </source>
</evidence>
<keyword evidence="5 9" id="KW-0808">Transferase</keyword>
<proteinExistence type="inferred from homology"/>
<protein>
    <recommendedName>
        <fullName evidence="9">Protein-L-isoaspartate O-methyltransferase</fullName>
        <ecNumber evidence="9">2.1.1.77</ecNumber>
    </recommendedName>
    <alternativeName>
        <fullName evidence="9">L-isoaspartyl protein carboxyl methyltransferase</fullName>
    </alternativeName>
    <alternativeName>
        <fullName evidence="9">Protein L-isoaspartyl methyltransferase</fullName>
    </alternativeName>
    <alternativeName>
        <fullName evidence="9">Protein-beta-aspartate methyltransferase</fullName>
        <shortName evidence="9">PIMT</shortName>
    </alternativeName>
</protein>